<dbReference type="AlphaFoldDB" id="A0A9P6MCY2"/>
<dbReference type="EMBL" id="JAAAHW010002254">
    <property type="protein sequence ID" value="KAF9992312.1"/>
    <property type="molecule type" value="Genomic_DNA"/>
</dbReference>
<accession>A0A9P6MCY2</accession>
<sequence length="123" mass="13651">MLTETAGTLQSCLRRATSLSKDEIRTVVDCIDSVVHILNSSRVLACRAIELYIIKELEQRSHTSTSATGNDGPVDPVDPLDLLLSKKYGRSIVRNVVTLELVMSREIPKAGQQSQLLKRLFLD</sequence>
<name>A0A9P6MCY2_9FUNG</name>
<evidence type="ECO:0000313" key="1">
    <source>
        <dbReference type="EMBL" id="KAF9992312.1"/>
    </source>
</evidence>
<keyword evidence="2" id="KW-1185">Reference proteome</keyword>
<comment type="caution">
    <text evidence="1">The sequence shown here is derived from an EMBL/GenBank/DDBJ whole genome shotgun (WGS) entry which is preliminary data.</text>
</comment>
<reference evidence="1" key="1">
    <citation type="journal article" date="2020" name="Fungal Divers.">
        <title>Resolving the Mortierellaceae phylogeny through synthesis of multi-gene phylogenetics and phylogenomics.</title>
        <authorList>
            <person name="Vandepol N."/>
            <person name="Liber J."/>
            <person name="Desiro A."/>
            <person name="Na H."/>
            <person name="Kennedy M."/>
            <person name="Barry K."/>
            <person name="Grigoriev I.V."/>
            <person name="Miller A.N."/>
            <person name="O'Donnell K."/>
            <person name="Stajich J.E."/>
            <person name="Bonito G."/>
        </authorList>
    </citation>
    <scope>NUCLEOTIDE SEQUENCE</scope>
    <source>
        <strain evidence="1">MES-2147</strain>
    </source>
</reference>
<protein>
    <submittedName>
        <fullName evidence="1">Uncharacterized protein</fullName>
    </submittedName>
</protein>
<dbReference type="Proteomes" id="UP000749646">
    <property type="component" value="Unassembled WGS sequence"/>
</dbReference>
<gene>
    <name evidence="1" type="ORF">BGZ65_012400</name>
</gene>
<dbReference type="OrthoDB" id="2449352at2759"/>
<proteinExistence type="predicted"/>
<organism evidence="1 2">
    <name type="scientific">Modicella reniformis</name>
    <dbReference type="NCBI Taxonomy" id="1440133"/>
    <lineage>
        <taxon>Eukaryota</taxon>
        <taxon>Fungi</taxon>
        <taxon>Fungi incertae sedis</taxon>
        <taxon>Mucoromycota</taxon>
        <taxon>Mortierellomycotina</taxon>
        <taxon>Mortierellomycetes</taxon>
        <taxon>Mortierellales</taxon>
        <taxon>Mortierellaceae</taxon>
        <taxon>Modicella</taxon>
    </lineage>
</organism>
<evidence type="ECO:0000313" key="2">
    <source>
        <dbReference type="Proteomes" id="UP000749646"/>
    </source>
</evidence>